<dbReference type="InterPro" id="IPR010131">
    <property type="entry name" value="MdtP/NodT-like"/>
</dbReference>
<dbReference type="InterPro" id="IPR003423">
    <property type="entry name" value="OMP_efflux"/>
</dbReference>
<name>A0A5E4RS38_9BURK</name>
<keyword evidence="4" id="KW-1185">Reference proteome</keyword>
<keyword evidence="2" id="KW-0812">Transmembrane</keyword>
<reference evidence="3 4" key="1">
    <citation type="submission" date="2019-08" db="EMBL/GenBank/DDBJ databases">
        <authorList>
            <person name="Peeters C."/>
        </authorList>
    </citation>
    <scope>NUCLEOTIDE SEQUENCE [LARGE SCALE GENOMIC DNA]</scope>
    <source>
        <strain evidence="3 4">LMG 31115</strain>
    </source>
</reference>
<dbReference type="Gene3D" id="2.20.200.10">
    <property type="entry name" value="Outer membrane efflux proteins (OEP)"/>
    <property type="match status" value="1"/>
</dbReference>
<proteinExistence type="inferred from homology"/>
<keyword evidence="2" id="KW-0732">Signal</keyword>
<protein>
    <submittedName>
        <fullName evidence="3">Transporter</fullName>
    </submittedName>
</protein>
<dbReference type="GO" id="GO:0005886">
    <property type="term" value="C:plasma membrane"/>
    <property type="evidence" value="ECO:0007669"/>
    <property type="project" value="UniProtKB-SubCell"/>
</dbReference>
<comment type="subcellular location">
    <subcellularLocation>
        <location evidence="2">Cell membrane</location>
        <topology evidence="2">Lipid-anchor</topology>
    </subcellularLocation>
</comment>
<organism evidence="3 4">
    <name type="scientific">Pandoraea iniqua</name>
    <dbReference type="NCBI Taxonomy" id="2508288"/>
    <lineage>
        <taxon>Bacteria</taxon>
        <taxon>Pseudomonadati</taxon>
        <taxon>Pseudomonadota</taxon>
        <taxon>Betaproteobacteria</taxon>
        <taxon>Burkholderiales</taxon>
        <taxon>Burkholderiaceae</taxon>
        <taxon>Pandoraea</taxon>
    </lineage>
</organism>
<dbReference type="Pfam" id="PF02321">
    <property type="entry name" value="OEP"/>
    <property type="match status" value="2"/>
</dbReference>
<evidence type="ECO:0000313" key="3">
    <source>
        <dbReference type="EMBL" id="VVD65254.1"/>
    </source>
</evidence>
<dbReference type="PROSITE" id="PS51257">
    <property type="entry name" value="PROKAR_LIPOPROTEIN"/>
    <property type="match status" value="1"/>
</dbReference>
<dbReference type="GO" id="GO:0015562">
    <property type="term" value="F:efflux transmembrane transporter activity"/>
    <property type="evidence" value="ECO:0007669"/>
    <property type="project" value="InterPro"/>
</dbReference>
<sequence>MRMPDRQRCRALTRSVTATVLSATLAACYGPLKLADETPVPTQYTEAAPSVATPPDDAALAVWWQQYHDDTMTFIVTTALAQNQDIRVAAGRLDEARATIDAARSQLFPTIGAGVDGLRYYGGPTSLEFQQLLGVNDLTAQMWRGALQAQWEVDVFGRGRDRLSATKSLATAAAGDVEAVRLSVAAAAADLYINYRGLQQQHDLLNASESIASDFVTIAQKSFTAGVVLSTDIRVAQAGLAQVRARRADVDVAIVQARLGLENLCALPPGSLTQRLTGPGALPPALPAIGPGQPIDLMRRRPDLIAAQARLEASISQSDAARKNYWPTFSLAGTLARNGWELAGQTLAPSTFWLFNIAAMVPLIDFGARKSQVDASDARARQALAMYDKTAMTALFDVERALARLSRQAEVLASRREEVAQRNRVLSNVQRQYAVGDNGRLDIDQSRLALLESQSAQVREQVAQLQAQVALFRAMGGGWQANATPGDGAATDTQ</sequence>
<evidence type="ECO:0000313" key="4">
    <source>
        <dbReference type="Proteomes" id="UP000333828"/>
    </source>
</evidence>
<dbReference type="EMBL" id="CABPSI010000001">
    <property type="protein sequence ID" value="VVD65254.1"/>
    <property type="molecule type" value="Genomic_DNA"/>
</dbReference>
<dbReference type="Gene3D" id="1.20.1600.10">
    <property type="entry name" value="Outer membrane efflux proteins (OEP)"/>
    <property type="match status" value="1"/>
</dbReference>
<dbReference type="PANTHER" id="PTHR30203">
    <property type="entry name" value="OUTER MEMBRANE CATION EFFLUX PROTEIN"/>
    <property type="match status" value="1"/>
</dbReference>
<dbReference type="Proteomes" id="UP000333828">
    <property type="component" value="Unassembled WGS sequence"/>
</dbReference>
<gene>
    <name evidence="3" type="ORF">PIN31115_00302</name>
</gene>
<dbReference type="AlphaFoldDB" id="A0A5E4RS38"/>
<keyword evidence="2" id="KW-1134">Transmembrane beta strand</keyword>
<dbReference type="SUPFAM" id="SSF56954">
    <property type="entry name" value="Outer membrane efflux proteins (OEP)"/>
    <property type="match status" value="1"/>
</dbReference>
<accession>A0A5E4RS38</accession>
<dbReference type="NCBIfam" id="TIGR01845">
    <property type="entry name" value="outer_NodT"/>
    <property type="match status" value="1"/>
</dbReference>
<keyword evidence="2" id="KW-0472">Membrane</keyword>
<comment type="similarity">
    <text evidence="1 2">Belongs to the outer membrane factor (OMF) (TC 1.B.17) family.</text>
</comment>
<dbReference type="PANTHER" id="PTHR30203:SF29">
    <property type="entry name" value="PROTEIN CYAE"/>
    <property type="match status" value="1"/>
</dbReference>
<evidence type="ECO:0000256" key="1">
    <source>
        <dbReference type="ARBA" id="ARBA00007613"/>
    </source>
</evidence>
<keyword evidence="2" id="KW-0564">Palmitate</keyword>
<evidence type="ECO:0000256" key="2">
    <source>
        <dbReference type="RuleBase" id="RU362097"/>
    </source>
</evidence>
<feature type="chain" id="PRO_5023018304" evidence="2">
    <location>
        <begin position="27"/>
        <end position="494"/>
    </location>
</feature>
<feature type="signal peptide" evidence="2">
    <location>
        <begin position="1"/>
        <end position="26"/>
    </location>
</feature>
<keyword evidence="2" id="KW-0449">Lipoprotein</keyword>